<comment type="pathway">
    <text evidence="7">Amino-acid degradation; L-histidine degradation into L-glutamate; N-formimidoyl-L-glutamate from L-histidine: step 3/3.</text>
</comment>
<dbReference type="NCBIfam" id="TIGR01224">
    <property type="entry name" value="hutI"/>
    <property type="match status" value="1"/>
</dbReference>
<dbReference type="PANTHER" id="PTHR42752">
    <property type="entry name" value="IMIDAZOLONEPROPIONASE"/>
    <property type="match status" value="1"/>
</dbReference>
<comment type="similarity">
    <text evidence="7">Belongs to the metallo-dependent hydrolases superfamily. HutI family.</text>
</comment>
<comment type="subcellular location">
    <subcellularLocation>
        <location evidence="7">Cytoplasm</location>
    </subcellularLocation>
</comment>
<feature type="binding site" evidence="7">
    <location>
        <position position="72"/>
    </location>
    <ligand>
        <name>Fe(3+)</name>
        <dbReference type="ChEBI" id="CHEBI:29034"/>
    </ligand>
</feature>
<feature type="binding site" evidence="7">
    <location>
        <position position="240"/>
    </location>
    <ligand>
        <name>Zn(2+)</name>
        <dbReference type="ChEBI" id="CHEBI:29105"/>
    </ligand>
</feature>
<dbReference type="Gene3D" id="2.30.40.10">
    <property type="entry name" value="Urease, subunit C, domain 1"/>
    <property type="match status" value="1"/>
</dbReference>
<dbReference type="AlphaFoldDB" id="A0A0U3CHX0"/>
<feature type="binding site" evidence="7">
    <location>
        <position position="74"/>
    </location>
    <ligand>
        <name>Zn(2+)</name>
        <dbReference type="ChEBI" id="CHEBI:29105"/>
    </ligand>
</feature>
<feature type="binding site" evidence="7">
    <location>
        <position position="144"/>
    </location>
    <ligand>
        <name>4-imidazolone-5-propanoate</name>
        <dbReference type="ChEBI" id="CHEBI:77893"/>
    </ligand>
</feature>
<feature type="binding site" evidence="7">
    <location>
        <position position="72"/>
    </location>
    <ligand>
        <name>Zn(2+)</name>
        <dbReference type="ChEBI" id="CHEBI:29105"/>
    </ligand>
</feature>
<evidence type="ECO:0000256" key="2">
    <source>
        <dbReference type="ARBA" id="ARBA00022723"/>
    </source>
</evidence>
<dbReference type="GO" id="GO:0019557">
    <property type="term" value="P:L-histidine catabolic process to glutamate and formate"/>
    <property type="evidence" value="ECO:0007669"/>
    <property type="project" value="UniProtKB-UniPathway"/>
</dbReference>
<keyword evidence="2 7" id="KW-0479">Metal-binding</keyword>
<evidence type="ECO:0000256" key="3">
    <source>
        <dbReference type="ARBA" id="ARBA00022801"/>
    </source>
</evidence>
<sequence length="411" mass="44047">MSGRQLWRGGHLVTLAQAQGWGLVPDGALLTEGGQIRWVGPLADLPQDLRVGLDAEVDLQGALVTPGLIDPHTHLVYGGERSAEFEMRLQGASYEDIARAGGGIRSTVAATRAADEASLRASALARARALMDEGLTTLEVKSGYGLSLDDEARCLRVARSLSELGITVRTTYLGAHALPPEFDGRPDDYVDAVCAWMPTLKDAGLIDAVDAFCERIAFSPQQTRRVFETARRLGLPVKLHAEQLSDQGGAALAADFQALSCDHLEYLSDGGIQAMAAAGTVAVLLPGAFYFLRETKLPPVEALRRAGVPIALATDHNPGSSPGLSLLLMMNMACTFFRMTPEEALRGLTVHSARALGLPDRGQLVAGQRADFCVWDAAHPRELAYYFGRNPRRATVLQGRAHEPAPARPVV</sequence>
<dbReference type="EC" id="3.5.2.7" evidence="1 7"/>
<dbReference type="GO" id="GO:0008270">
    <property type="term" value="F:zinc ion binding"/>
    <property type="evidence" value="ECO:0007669"/>
    <property type="project" value="UniProtKB-UniRule"/>
</dbReference>
<dbReference type="RefSeq" id="WP_058936254.1">
    <property type="nucleotide sequence ID" value="NZ_CP013729.1"/>
</dbReference>
<dbReference type="KEGG" id="rdp:RD2015_3813"/>
<feature type="binding site" evidence="7">
    <location>
        <position position="74"/>
    </location>
    <ligand>
        <name>Fe(3+)</name>
        <dbReference type="ChEBI" id="CHEBI:29034"/>
    </ligand>
</feature>
<evidence type="ECO:0000256" key="5">
    <source>
        <dbReference type="ARBA" id="ARBA00022833"/>
    </source>
</evidence>
<dbReference type="InterPro" id="IPR006680">
    <property type="entry name" value="Amidohydro-rel"/>
</dbReference>
<accession>A0A0U3CHX0</accession>
<dbReference type="GO" id="GO:0005506">
    <property type="term" value="F:iron ion binding"/>
    <property type="evidence" value="ECO:0007669"/>
    <property type="project" value="UniProtKB-UniRule"/>
</dbReference>
<dbReference type="InterPro" id="IPR005920">
    <property type="entry name" value="HutI"/>
</dbReference>
<protein>
    <recommendedName>
        <fullName evidence="1 7">Imidazolonepropionase</fullName>
        <ecNumber evidence="1 7">3.5.2.7</ecNumber>
    </recommendedName>
    <alternativeName>
        <fullName evidence="7">Imidazolone-5-propionate hydrolase</fullName>
    </alternativeName>
</protein>
<dbReference type="SUPFAM" id="SSF51556">
    <property type="entry name" value="Metallo-dependent hydrolases"/>
    <property type="match status" value="1"/>
</dbReference>
<evidence type="ECO:0000256" key="4">
    <source>
        <dbReference type="ARBA" id="ARBA00022808"/>
    </source>
</evidence>
<dbReference type="InterPro" id="IPR011059">
    <property type="entry name" value="Metal-dep_hydrolase_composite"/>
</dbReference>
<dbReference type="Pfam" id="PF01979">
    <property type="entry name" value="Amidohydro_1"/>
    <property type="match status" value="1"/>
</dbReference>
<comment type="catalytic activity">
    <reaction evidence="7">
        <text>4-imidazolone-5-propanoate + H2O = N-formimidoyl-L-glutamate</text>
        <dbReference type="Rhea" id="RHEA:23660"/>
        <dbReference type="ChEBI" id="CHEBI:15377"/>
        <dbReference type="ChEBI" id="CHEBI:58928"/>
        <dbReference type="ChEBI" id="CHEBI:77893"/>
        <dbReference type="EC" id="3.5.2.7"/>
    </reaction>
</comment>
<dbReference type="PATRIC" id="fig|76731.3.peg.3905"/>
<feature type="binding site" evidence="7">
    <location>
        <position position="240"/>
    </location>
    <ligand>
        <name>Fe(3+)</name>
        <dbReference type="ChEBI" id="CHEBI:29034"/>
    </ligand>
</feature>
<comment type="function">
    <text evidence="7">Catalyzes the hydrolytic cleavage of the carbon-nitrogen bond in imidazolone-5-propanoate to yield N-formimidoyl-L-glutamate. It is the third step in the universal histidine degradation pathway.</text>
</comment>
<reference evidence="8 9" key="1">
    <citation type="submission" date="2015-12" db="EMBL/GenBank/DDBJ databases">
        <title>Complete genome of Roseateles depolymerans KCTC 42856.</title>
        <authorList>
            <person name="Kim K.M."/>
        </authorList>
    </citation>
    <scope>NUCLEOTIDE SEQUENCE [LARGE SCALE GENOMIC DNA]</scope>
    <source>
        <strain evidence="8 9">KCTC 42856</strain>
    </source>
</reference>
<dbReference type="GO" id="GO:0050480">
    <property type="term" value="F:imidazolonepropionase activity"/>
    <property type="evidence" value="ECO:0007669"/>
    <property type="project" value="UniProtKB-UniRule"/>
</dbReference>
<dbReference type="SUPFAM" id="SSF51338">
    <property type="entry name" value="Composite domain of metallo-dependent hydrolases"/>
    <property type="match status" value="1"/>
</dbReference>
<feature type="binding site" evidence="7">
    <location>
        <position position="315"/>
    </location>
    <ligand>
        <name>Fe(3+)</name>
        <dbReference type="ChEBI" id="CHEBI:29034"/>
    </ligand>
</feature>
<dbReference type="Gene3D" id="3.20.20.140">
    <property type="entry name" value="Metal-dependent hydrolases"/>
    <property type="match status" value="1"/>
</dbReference>
<name>A0A0U3CHX0_9BURK</name>
<keyword evidence="9" id="KW-1185">Reference proteome</keyword>
<keyword evidence="3 7" id="KW-0378">Hydrolase</keyword>
<feature type="binding site" evidence="7">
    <location>
        <position position="315"/>
    </location>
    <ligand>
        <name>Zn(2+)</name>
        <dbReference type="ChEBI" id="CHEBI:29105"/>
    </ligand>
</feature>
<proteinExistence type="inferred from homology"/>
<feature type="binding site" evidence="7">
    <location>
        <position position="317"/>
    </location>
    <ligand>
        <name>N-formimidoyl-L-glutamate</name>
        <dbReference type="ChEBI" id="CHEBI:58928"/>
    </ligand>
</feature>
<dbReference type="PANTHER" id="PTHR42752:SF1">
    <property type="entry name" value="IMIDAZOLONEPROPIONASE-RELATED"/>
    <property type="match status" value="1"/>
</dbReference>
<gene>
    <name evidence="7" type="primary">hutI</name>
    <name evidence="8" type="ORF">RD2015_3813</name>
</gene>
<evidence type="ECO:0000313" key="8">
    <source>
        <dbReference type="EMBL" id="ALV08264.1"/>
    </source>
</evidence>
<feature type="binding site" evidence="7">
    <location>
        <position position="176"/>
    </location>
    <ligand>
        <name>4-imidazolone-5-propanoate</name>
        <dbReference type="ChEBI" id="CHEBI:77893"/>
    </ligand>
</feature>
<feature type="binding site" evidence="7">
    <location>
        <position position="320"/>
    </location>
    <ligand>
        <name>4-imidazolone-5-propanoate</name>
        <dbReference type="ChEBI" id="CHEBI:77893"/>
    </ligand>
</feature>
<feature type="binding site" evidence="7">
    <location>
        <position position="81"/>
    </location>
    <ligand>
        <name>4-imidazolone-5-propanoate</name>
        <dbReference type="ChEBI" id="CHEBI:77893"/>
    </ligand>
</feature>
<evidence type="ECO:0000256" key="7">
    <source>
        <dbReference type="HAMAP-Rule" id="MF_00372"/>
    </source>
</evidence>
<dbReference type="OrthoDB" id="9776455at2"/>
<dbReference type="UniPathway" id="UPA00379">
    <property type="reaction ID" value="UER00551"/>
</dbReference>
<comment type="cofactor">
    <cofactor evidence="7">
        <name>Zn(2+)</name>
        <dbReference type="ChEBI" id="CHEBI:29105"/>
    </cofactor>
    <cofactor evidence="7">
        <name>Fe(3+)</name>
        <dbReference type="ChEBI" id="CHEBI:29034"/>
    </cofactor>
    <text evidence="7">Binds 1 zinc or iron ion per subunit.</text>
</comment>
<dbReference type="HAMAP" id="MF_00372">
    <property type="entry name" value="HutI"/>
    <property type="match status" value="1"/>
</dbReference>
<evidence type="ECO:0000256" key="1">
    <source>
        <dbReference type="ARBA" id="ARBA00012864"/>
    </source>
</evidence>
<feature type="binding site" evidence="7">
    <location>
        <position position="243"/>
    </location>
    <ligand>
        <name>4-imidazolone-5-propanoate</name>
        <dbReference type="ChEBI" id="CHEBI:77893"/>
    </ligand>
</feature>
<dbReference type="STRING" id="76731.RD2015_3813"/>
<evidence type="ECO:0000313" key="9">
    <source>
        <dbReference type="Proteomes" id="UP000060699"/>
    </source>
</evidence>
<dbReference type="GO" id="GO:0019556">
    <property type="term" value="P:L-histidine catabolic process to glutamate and formamide"/>
    <property type="evidence" value="ECO:0007669"/>
    <property type="project" value="UniProtKB-UniRule"/>
</dbReference>
<dbReference type="EMBL" id="CP013729">
    <property type="protein sequence ID" value="ALV08264.1"/>
    <property type="molecule type" value="Genomic_DNA"/>
</dbReference>
<organism evidence="8 9">
    <name type="scientific">Roseateles depolymerans</name>
    <dbReference type="NCBI Taxonomy" id="76731"/>
    <lineage>
        <taxon>Bacteria</taxon>
        <taxon>Pseudomonadati</taxon>
        <taxon>Pseudomonadota</taxon>
        <taxon>Betaproteobacteria</taxon>
        <taxon>Burkholderiales</taxon>
        <taxon>Sphaerotilaceae</taxon>
        <taxon>Roseateles</taxon>
    </lineage>
</organism>
<dbReference type="InterPro" id="IPR032466">
    <property type="entry name" value="Metal_Hydrolase"/>
</dbReference>
<dbReference type="GO" id="GO:0005737">
    <property type="term" value="C:cytoplasm"/>
    <property type="evidence" value="ECO:0007669"/>
    <property type="project" value="UniProtKB-SubCell"/>
</dbReference>
<dbReference type="FunFam" id="3.20.20.140:FF:000007">
    <property type="entry name" value="Imidazolonepropionase"/>
    <property type="match status" value="1"/>
</dbReference>
<keyword evidence="5 7" id="KW-0862">Zinc</keyword>
<dbReference type="CDD" id="cd01296">
    <property type="entry name" value="Imidazolone-5PH"/>
    <property type="match status" value="1"/>
</dbReference>
<keyword evidence="7" id="KW-0963">Cytoplasm</keyword>
<keyword evidence="4 7" id="KW-0369">Histidine metabolism</keyword>
<dbReference type="Proteomes" id="UP000060699">
    <property type="component" value="Chromosome"/>
</dbReference>
<keyword evidence="6 7" id="KW-0408">Iron</keyword>
<feature type="binding site" evidence="7">
    <location>
        <position position="144"/>
    </location>
    <ligand>
        <name>N-formimidoyl-L-glutamate</name>
        <dbReference type="ChEBI" id="CHEBI:58928"/>
    </ligand>
</feature>
<feature type="binding site" evidence="7">
    <location>
        <position position="319"/>
    </location>
    <ligand>
        <name>N-formimidoyl-L-glutamate</name>
        <dbReference type="ChEBI" id="CHEBI:58928"/>
    </ligand>
</feature>
<evidence type="ECO:0000256" key="6">
    <source>
        <dbReference type="ARBA" id="ARBA00023004"/>
    </source>
</evidence>